<gene>
    <name evidence="3" type="ORF">CTA1_1111</name>
</gene>
<feature type="compositionally biased region" description="Acidic residues" evidence="1">
    <location>
        <begin position="416"/>
        <end position="436"/>
    </location>
</feature>
<accession>A0A4U6X8I7</accession>
<feature type="compositionally biased region" description="Acidic residues" evidence="1">
    <location>
        <begin position="184"/>
        <end position="208"/>
    </location>
</feature>
<feature type="transmembrane region" description="Helical" evidence="2">
    <location>
        <begin position="513"/>
        <end position="532"/>
    </location>
</feature>
<feature type="compositionally biased region" description="Acidic residues" evidence="1">
    <location>
        <begin position="92"/>
        <end position="103"/>
    </location>
</feature>
<keyword evidence="2" id="KW-0812">Transmembrane</keyword>
<feature type="region of interest" description="Disordered" evidence="1">
    <location>
        <begin position="477"/>
        <end position="508"/>
    </location>
</feature>
<evidence type="ECO:0000313" key="4">
    <source>
        <dbReference type="Proteomes" id="UP000310108"/>
    </source>
</evidence>
<comment type="caution">
    <text evidence="3">The sequence shown here is derived from an EMBL/GenBank/DDBJ whole genome shotgun (WGS) entry which is preliminary data.</text>
</comment>
<dbReference type="EMBL" id="PJEX01000277">
    <property type="protein sequence ID" value="TKW51850.1"/>
    <property type="molecule type" value="Genomic_DNA"/>
</dbReference>
<name>A0A4U6X8I7_9PEZI</name>
<feature type="region of interest" description="Disordered" evidence="1">
    <location>
        <begin position="68"/>
        <end position="210"/>
    </location>
</feature>
<feature type="compositionally biased region" description="Gly residues" evidence="1">
    <location>
        <begin position="104"/>
        <end position="118"/>
    </location>
</feature>
<proteinExistence type="predicted"/>
<feature type="region of interest" description="Disordered" evidence="1">
    <location>
        <begin position="306"/>
        <end position="329"/>
    </location>
</feature>
<dbReference type="Proteomes" id="UP000310108">
    <property type="component" value="Unassembled WGS sequence"/>
</dbReference>
<keyword evidence="4" id="KW-1185">Reference proteome</keyword>
<organism evidence="3 4">
    <name type="scientific">Colletotrichum tanaceti</name>
    <dbReference type="NCBI Taxonomy" id="1306861"/>
    <lineage>
        <taxon>Eukaryota</taxon>
        <taxon>Fungi</taxon>
        <taxon>Dikarya</taxon>
        <taxon>Ascomycota</taxon>
        <taxon>Pezizomycotina</taxon>
        <taxon>Sordariomycetes</taxon>
        <taxon>Hypocreomycetidae</taxon>
        <taxon>Glomerellales</taxon>
        <taxon>Glomerellaceae</taxon>
        <taxon>Colletotrichum</taxon>
        <taxon>Colletotrichum destructivum species complex</taxon>
    </lineage>
</organism>
<keyword evidence="2" id="KW-0472">Membrane</keyword>
<evidence type="ECO:0000256" key="2">
    <source>
        <dbReference type="SAM" id="Phobius"/>
    </source>
</evidence>
<keyword evidence="2" id="KW-1133">Transmembrane helix</keyword>
<protein>
    <submittedName>
        <fullName evidence="3">Uncharacterized protein</fullName>
    </submittedName>
</protein>
<evidence type="ECO:0000313" key="3">
    <source>
        <dbReference type="EMBL" id="TKW51850.1"/>
    </source>
</evidence>
<feature type="compositionally biased region" description="Acidic residues" evidence="1">
    <location>
        <begin position="68"/>
        <end position="80"/>
    </location>
</feature>
<feature type="compositionally biased region" description="Acidic residues" evidence="1">
    <location>
        <begin position="313"/>
        <end position="329"/>
    </location>
</feature>
<evidence type="ECO:0000256" key="1">
    <source>
        <dbReference type="SAM" id="MobiDB-lite"/>
    </source>
</evidence>
<sequence>MSLRGIFLVLDTEDPSRARLRVLLVDDTRPLARGAHARLPMQLHLAAREEAVDLLEAEVLGLRVEEVDEGHEEGVEDAEVDVGAPANVPDADGGDLDDEEGEDPVGGGGERGGAGADGQGRVLGRQQPGDGEQADGEEEVEEEEHDDGDDAGGHAAVGDGAGEDGHAGALAGGGEEHELAAAEAVDDPDGDEGREEVGDAVEAGEEQGEAVRHADGLLKDDRGVLVLLHELASDTQHGAVEELLVAVLEHHPEAAGVGGLALLADGGLDLGQVALQLGLGLGDGAGVALDGPEDVAGLVVAVVGDEPAGRLGEDEDAEERDDGEEDLQGEGEAELGVVGDEAHAGNAKDVDGQFDGETAASVVGFHQLRMPHGCVKTSDNAAHNHLRDTKGGGLQGGADAEDDAADHDAAAAAEALADEQAEDGAEEAADLVDGDDGPLQRGAAAAAVGGVDLGERAGEGVAGEQAGHDALVVAEEEEAGAGGGRDGPVEGPADEDGHDGGGGGDGGDGGDGVVVAAVVVVVVVFVVVVVAVG</sequence>
<feature type="region of interest" description="Disordered" evidence="1">
    <location>
        <begin position="385"/>
        <end position="440"/>
    </location>
</feature>
<reference evidence="3 4" key="1">
    <citation type="journal article" date="2019" name="PLoS ONE">
        <title>Comparative genome analysis indicates high evolutionary potential of pathogenicity genes in Colletotrichum tanaceti.</title>
        <authorList>
            <person name="Lelwala R.V."/>
            <person name="Korhonen P.K."/>
            <person name="Young N.D."/>
            <person name="Scott J.B."/>
            <person name="Ades P.A."/>
            <person name="Gasser R.B."/>
            <person name="Taylor P.W.J."/>
        </authorList>
    </citation>
    <scope>NUCLEOTIDE SEQUENCE [LARGE SCALE GENOMIC DNA]</scope>
    <source>
        <strain evidence="3">BRIP57314</strain>
    </source>
</reference>
<dbReference type="AlphaFoldDB" id="A0A4U6X8I7"/>
<feature type="compositionally biased region" description="Acidic residues" evidence="1">
    <location>
        <begin position="132"/>
        <end position="150"/>
    </location>
</feature>